<dbReference type="OrthoDB" id="2616110at2"/>
<keyword evidence="2" id="KW-1185">Reference proteome</keyword>
<name>A0A559J036_9BACL</name>
<dbReference type="AlphaFoldDB" id="A0A559J036"/>
<dbReference type="EMBL" id="VNJK01000001">
    <property type="protein sequence ID" value="TVX93249.1"/>
    <property type="molecule type" value="Genomic_DNA"/>
</dbReference>
<reference evidence="1 2" key="1">
    <citation type="submission" date="2019-07" db="EMBL/GenBank/DDBJ databases">
        <authorList>
            <person name="Kim J."/>
        </authorList>
    </citation>
    <scope>NUCLEOTIDE SEQUENCE [LARGE SCALE GENOMIC DNA]</scope>
    <source>
        <strain evidence="1 2">N4</strain>
    </source>
</reference>
<dbReference type="RefSeq" id="WP_144989547.1">
    <property type="nucleotide sequence ID" value="NZ_VNJK01000001.1"/>
</dbReference>
<comment type="caution">
    <text evidence="1">The sequence shown here is derived from an EMBL/GenBank/DDBJ whole genome shotgun (WGS) entry which is preliminary data.</text>
</comment>
<evidence type="ECO:0000313" key="1">
    <source>
        <dbReference type="EMBL" id="TVX93249.1"/>
    </source>
</evidence>
<protein>
    <submittedName>
        <fullName evidence="1">Uncharacterized protein</fullName>
    </submittedName>
</protein>
<dbReference type="Proteomes" id="UP000318102">
    <property type="component" value="Unassembled WGS sequence"/>
</dbReference>
<sequence>MIKKQIKRPSSKPLLPAQKNKKVPKIKVIYMSPTIRSTESLGGGFQRHIFNDVIVPATDYAEIRLSIRNTSRKPVSAGWAIGEFHQAYAVESYPLSNTVWVITIYNATSMDRPVTPYLITKS</sequence>
<gene>
    <name evidence="1" type="ORF">FPZ44_09380</name>
</gene>
<organism evidence="1 2">
    <name type="scientific">Paenibacillus agilis</name>
    <dbReference type="NCBI Taxonomy" id="3020863"/>
    <lineage>
        <taxon>Bacteria</taxon>
        <taxon>Bacillati</taxon>
        <taxon>Bacillota</taxon>
        <taxon>Bacilli</taxon>
        <taxon>Bacillales</taxon>
        <taxon>Paenibacillaceae</taxon>
        <taxon>Paenibacillus</taxon>
    </lineage>
</organism>
<accession>A0A559J036</accession>
<proteinExistence type="predicted"/>
<evidence type="ECO:0000313" key="2">
    <source>
        <dbReference type="Proteomes" id="UP000318102"/>
    </source>
</evidence>